<organism evidence="2 3">
    <name type="scientific">Herbaspirillum frisingense GSF30</name>
    <dbReference type="NCBI Taxonomy" id="864073"/>
    <lineage>
        <taxon>Bacteria</taxon>
        <taxon>Pseudomonadati</taxon>
        <taxon>Pseudomonadota</taxon>
        <taxon>Betaproteobacteria</taxon>
        <taxon>Burkholderiales</taxon>
        <taxon>Oxalobacteraceae</taxon>
        <taxon>Herbaspirillum</taxon>
    </lineage>
</organism>
<accession>A0AAI9IC10</accession>
<name>A0AAI9IC10_9BURK</name>
<gene>
    <name evidence="2" type="ORF">HFRIS_018591</name>
</gene>
<dbReference type="Pfam" id="PF12697">
    <property type="entry name" value="Abhydrolase_6"/>
    <property type="match status" value="1"/>
</dbReference>
<dbReference type="RefSeq" id="WP_006712900.1">
    <property type="nucleotide sequence ID" value="NZ_AEEC02000031.1"/>
</dbReference>
<protein>
    <recommendedName>
        <fullName evidence="1">AB hydrolase-1 domain-containing protein</fullName>
    </recommendedName>
</protein>
<comment type="caution">
    <text evidence="2">The sequence shown here is derived from an EMBL/GenBank/DDBJ whole genome shotgun (WGS) entry which is preliminary data.</text>
</comment>
<dbReference type="Proteomes" id="UP000006772">
    <property type="component" value="Unassembled WGS sequence"/>
</dbReference>
<dbReference type="EMBL" id="AEEC02000031">
    <property type="protein sequence ID" value="EOA03205.1"/>
    <property type="molecule type" value="Genomic_DNA"/>
</dbReference>
<reference evidence="2 3" key="1">
    <citation type="journal article" date="2013" name="Front. Microbiol.">
        <title>The genome of the endophytic bacterium H. frisingense GSF30(T) identifies diverse strategies in the Herbaspirillum genus to interact with plants.</title>
        <authorList>
            <person name="Straub D."/>
            <person name="Rothballer M."/>
            <person name="Hartmann A."/>
            <person name="Ludewig U."/>
        </authorList>
    </citation>
    <scope>NUCLEOTIDE SEQUENCE [LARGE SCALE GENOMIC DNA]</scope>
    <source>
        <strain evidence="2 3">GSF30</strain>
    </source>
</reference>
<dbReference type="Gene3D" id="3.40.50.1820">
    <property type="entry name" value="alpha/beta hydrolase"/>
    <property type="match status" value="1"/>
</dbReference>
<evidence type="ECO:0000313" key="2">
    <source>
        <dbReference type="EMBL" id="EOA03205.1"/>
    </source>
</evidence>
<evidence type="ECO:0000313" key="3">
    <source>
        <dbReference type="Proteomes" id="UP000006772"/>
    </source>
</evidence>
<dbReference type="SUPFAM" id="SSF53474">
    <property type="entry name" value="alpha/beta-Hydrolases"/>
    <property type="match status" value="1"/>
</dbReference>
<dbReference type="InterPro" id="IPR000073">
    <property type="entry name" value="AB_hydrolase_1"/>
</dbReference>
<evidence type="ECO:0000259" key="1">
    <source>
        <dbReference type="Pfam" id="PF12697"/>
    </source>
</evidence>
<proteinExistence type="predicted"/>
<feature type="domain" description="AB hydrolase-1" evidence="1">
    <location>
        <begin position="63"/>
        <end position="186"/>
    </location>
</feature>
<dbReference type="AlphaFoldDB" id="A0AAI9IC10"/>
<sequence>MPAAPAWNAAIPATEAITAPIATPTTLQLADGLLQEELALAVGAETLAADLIRAADGQAVHTLVLHGAGQGHRQRQWPLRQTLARLGCASAAIDFSGHGASSAVHPNSLSKRLAEAQAALERCTVGPRTVVGVSMSGEIALRLACRPDNQITHVVTLVGAIYDGAAFALPFGPAFSTALRRPGSWREAAVLEMISHYRGRITLVRASEDAVIPAEVAELVRQHGTAADCRIIDLPGVDHRISERSQHDAALREQLARLIAGASA</sequence>
<dbReference type="InterPro" id="IPR029058">
    <property type="entry name" value="AB_hydrolase_fold"/>
</dbReference>